<dbReference type="Proteomes" id="UP001499967">
    <property type="component" value="Unassembled WGS sequence"/>
</dbReference>
<protein>
    <recommendedName>
        <fullName evidence="1">BON domain-containing protein</fullName>
    </recommendedName>
</protein>
<dbReference type="Pfam" id="PF08241">
    <property type="entry name" value="Methyltransf_11"/>
    <property type="match status" value="1"/>
</dbReference>
<dbReference type="EMBL" id="BAAAHP010000323">
    <property type="protein sequence ID" value="GAA0908170.1"/>
    <property type="molecule type" value="Genomic_DNA"/>
</dbReference>
<feature type="domain" description="BON" evidence="1">
    <location>
        <begin position="15"/>
        <end position="83"/>
    </location>
</feature>
<sequence length="240" mass="26073">MHPTGPLGTERRHRVDADLCRSVADTLTHDSRLAGLDLGAEVDGGVVHLRGSVERPADLATARRLLGRLAGVHAVWDRVRVAGRAPVALDIGAGGQAQYPENLGVDLRADRDVAVRADVSRPLPFADGCVDRIYAVHVLEHLIDYLGLVEECHRLLRPGGILHLMSPWWRHVNAVADPTHIRLLDLQTVKGICAYAPPGRRWRVLHAGCDGASVLADLTPLAQDEEDGAGDPLHLARFFD</sequence>
<evidence type="ECO:0000313" key="2">
    <source>
        <dbReference type="EMBL" id="GAA0908170.1"/>
    </source>
</evidence>
<dbReference type="Gene3D" id="3.30.1340.30">
    <property type="match status" value="1"/>
</dbReference>
<keyword evidence="3" id="KW-1185">Reference proteome</keyword>
<dbReference type="RefSeq" id="WP_343946831.1">
    <property type="nucleotide sequence ID" value="NZ_BAAAHP010000323.1"/>
</dbReference>
<organism evidence="2 3">
    <name type="scientific">Pseudonocardia zijingensis</name>
    <dbReference type="NCBI Taxonomy" id="153376"/>
    <lineage>
        <taxon>Bacteria</taxon>
        <taxon>Bacillati</taxon>
        <taxon>Actinomycetota</taxon>
        <taxon>Actinomycetes</taxon>
        <taxon>Pseudonocardiales</taxon>
        <taxon>Pseudonocardiaceae</taxon>
        <taxon>Pseudonocardia</taxon>
    </lineage>
</organism>
<dbReference type="PROSITE" id="PS50914">
    <property type="entry name" value="BON"/>
    <property type="match status" value="1"/>
</dbReference>
<gene>
    <name evidence="2" type="ORF">GCM10009559_77200</name>
</gene>
<dbReference type="Pfam" id="PF04972">
    <property type="entry name" value="BON"/>
    <property type="match status" value="1"/>
</dbReference>
<name>A0ABP3YVL0_9PSEU</name>
<dbReference type="InterPro" id="IPR007055">
    <property type="entry name" value="BON_dom"/>
</dbReference>
<dbReference type="Gene3D" id="3.40.50.150">
    <property type="entry name" value="Vaccinia Virus protein VP39"/>
    <property type="match status" value="1"/>
</dbReference>
<dbReference type="InterPro" id="IPR013216">
    <property type="entry name" value="Methyltransf_11"/>
</dbReference>
<dbReference type="CDD" id="cd02440">
    <property type="entry name" value="AdoMet_MTases"/>
    <property type="match status" value="1"/>
</dbReference>
<dbReference type="SUPFAM" id="SSF53335">
    <property type="entry name" value="S-adenosyl-L-methionine-dependent methyltransferases"/>
    <property type="match status" value="1"/>
</dbReference>
<evidence type="ECO:0000313" key="3">
    <source>
        <dbReference type="Proteomes" id="UP001499967"/>
    </source>
</evidence>
<dbReference type="InterPro" id="IPR029063">
    <property type="entry name" value="SAM-dependent_MTases_sf"/>
</dbReference>
<comment type="caution">
    <text evidence="2">The sequence shown here is derived from an EMBL/GenBank/DDBJ whole genome shotgun (WGS) entry which is preliminary data.</text>
</comment>
<proteinExistence type="predicted"/>
<reference evidence="3" key="1">
    <citation type="journal article" date="2019" name="Int. J. Syst. Evol. Microbiol.">
        <title>The Global Catalogue of Microorganisms (GCM) 10K type strain sequencing project: providing services to taxonomists for standard genome sequencing and annotation.</title>
        <authorList>
            <consortium name="The Broad Institute Genomics Platform"/>
            <consortium name="The Broad Institute Genome Sequencing Center for Infectious Disease"/>
            <person name="Wu L."/>
            <person name="Ma J."/>
        </authorList>
    </citation>
    <scope>NUCLEOTIDE SEQUENCE [LARGE SCALE GENOMIC DNA]</scope>
    <source>
        <strain evidence="3">JCM 11117</strain>
    </source>
</reference>
<accession>A0ABP3YVL0</accession>
<evidence type="ECO:0000259" key="1">
    <source>
        <dbReference type="PROSITE" id="PS50914"/>
    </source>
</evidence>